<sequence>MNKDIQFLKDLQAIMKHEGEHDYDSQAAPRFWVIKDYRIVPGHEDYDSGHEEHFFNDGDHVTFSNFSNLKEYLEEYFEDEIEEDEDLQELINNENESFYDLWEYVEGNLNDSGYFNKVFVKEEDFIVPNTMFLTKEEAKRHLESNRHHYTSKAHTYAMTAWRAPKVERLIKILETFDWGSISTK</sequence>
<accession>A0ABV3I8W9</accession>
<comment type="caution">
    <text evidence="1">The sequence shown here is derived from an EMBL/GenBank/DDBJ whole genome shotgun (WGS) entry which is preliminary data.</text>
</comment>
<evidence type="ECO:0000313" key="2">
    <source>
        <dbReference type="Proteomes" id="UP001552502"/>
    </source>
</evidence>
<dbReference type="Proteomes" id="UP001552502">
    <property type="component" value="Unassembled WGS sequence"/>
</dbReference>
<reference evidence="1 2" key="1">
    <citation type="journal article" date="2023" name="Proc. Natl. Acad. Sci. U.S.A.">
        <title>Bacterial tolerance to host-exuded specialized metabolites structures the maize root microbiome.</title>
        <authorList>
            <person name="Thoenen L."/>
            <person name="Giroud C."/>
            <person name="Kreuzer M."/>
            <person name="Waelchli J."/>
            <person name="Gfeller V."/>
            <person name="Deslandes-Herold G."/>
            <person name="Mateo P."/>
            <person name="Robert C.A.M."/>
            <person name="Ahrens C.H."/>
            <person name="Rubio-Somoza I."/>
            <person name="Bruggmann R."/>
            <person name="Erb M."/>
            <person name="Schlaeppi K."/>
        </authorList>
    </citation>
    <scope>NUCLEOTIDE SEQUENCE [LARGE SCALE GENOMIC DNA]</scope>
    <source>
        <strain evidence="1 2">LBA1-1-1.1</strain>
    </source>
</reference>
<proteinExistence type="predicted"/>
<gene>
    <name evidence="1" type="ORF">MRBLBA1_001373</name>
</gene>
<dbReference type="EMBL" id="JBEGIE010000001">
    <property type="protein sequence ID" value="MEV4910738.1"/>
    <property type="molecule type" value="Genomic_DNA"/>
</dbReference>
<protein>
    <submittedName>
        <fullName evidence="1">Uncharacterized protein</fullName>
    </submittedName>
</protein>
<dbReference type="RefSeq" id="WP_199637700.1">
    <property type="nucleotide sequence ID" value="NZ_JBEGIE010000001.1"/>
</dbReference>
<organism evidence="1 2">
    <name type="scientific">Bacillus proteolyticus</name>
    <dbReference type="NCBI Taxonomy" id="2026192"/>
    <lineage>
        <taxon>Bacteria</taxon>
        <taxon>Bacillati</taxon>
        <taxon>Bacillota</taxon>
        <taxon>Bacilli</taxon>
        <taxon>Bacillales</taxon>
        <taxon>Bacillaceae</taxon>
        <taxon>Bacillus</taxon>
        <taxon>Bacillus cereus group</taxon>
    </lineage>
</organism>
<evidence type="ECO:0000313" key="1">
    <source>
        <dbReference type="EMBL" id="MEV4910738.1"/>
    </source>
</evidence>
<name>A0ABV3I8W9_9BACI</name>
<keyword evidence="2" id="KW-1185">Reference proteome</keyword>